<keyword evidence="4" id="KW-1185">Reference proteome</keyword>
<evidence type="ECO:0000313" key="3">
    <source>
        <dbReference type="EMBL" id="USP76803.1"/>
    </source>
</evidence>
<protein>
    <recommendedName>
        <fullName evidence="2">DUF7918 domain-containing protein</fullName>
    </recommendedName>
</protein>
<dbReference type="InterPro" id="IPR057678">
    <property type="entry name" value="DUF7918"/>
</dbReference>
<evidence type="ECO:0000256" key="1">
    <source>
        <dbReference type="SAM" id="MobiDB-lite"/>
    </source>
</evidence>
<name>A0A9Q8ZAJ0_CURCL</name>
<proteinExistence type="predicted"/>
<evidence type="ECO:0000313" key="4">
    <source>
        <dbReference type="Proteomes" id="UP001056012"/>
    </source>
</evidence>
<gene>
    <name evidence="3" type="ORF">yc1106_04077</name>
</gene>
<dbReference type="EMBL" id="CP089276">
    <property type="protein sequence ID" value="USP76803.1"/>
    <property type="molecule type" value="Genomic_DNA"/>
</dbReference>
<dbReference type="Proteomes" id="UP001056012">
    <property type="component" value="Chromosome 3"/>
</dbReference>
<dbReference type="PANTHER" id="PTHR36223:SF1">
    <property type="entry name" value="TRANSCRIPTION ELONGATION FACTOR EAF N-TERMINAL DOMAIN-CONTAINING PROTEIN"/>
    <property type="match status" value="1"/>
</dbReference>
<feature type="domain" description="DUF7918" evidence="2">
    <location>
        <begin position="10"/>
        <end position="255"/>
    </location>
</feature>
<accession>A0A9Q8ZAJ0</accession>
<dbReference type="PANTHER" id="PTHR36223">
    <property type="entry name" value="BETA-LACTAMASE-TYPE TRANSPEPTIDASE FOLD DOMAIN CONTAINING PROTEIN"/>
    <property type="match status" value="1"/>
</dbReference>
<feature type="region of interest" description="Disordered" evidence="1">
    <location>
        <begin position="277"/>
        <end position="304"/>
    </location>
</feature>
<dbReference type="VEuPathDB" id="FungiDB:yc1106_04077"/>
<dbReference type="AlphaFoldDB" id="A0A9Q8ZAJ0"/>
<dbReference type="Pfam" id="PF25534">
    <property type="entry name" value="DUF7918"/>
    <property type="match status" value="1"/>
</dbReference>
<organism evidence="3 4">
    <name type="scientific">Curvularia clavata</name>
    <dbReference type="NCBI Taxonomy" id="95742"/>
    <lineage>
        <taxon>Eukaryota</taxon>
        <taxon>Fungi</taxon>
        <taxon>Dikarya</taxon>
        <taxon>Ascomycota</taxon>
        <taxon>Pezizomycotina</taxon>
        <taxon>Dothideomycetes</taxon>
        <taxon>Pleosporomycetidae</taxon>
        <taxon>Pleosporales</taxon>
        <taxon>Pleosporineae</taxon>
        <taxon>Pleosporaceae</taxon>
        <taxon>Curvularia</taxon>
    </lineage>
</organism>
<reference evidence="3" key="1">
    <citation type="submission" date="2021-12" db="EMBL/GenBank/DDBJ databases">
        <title>Curvularia clavata genome.</title>
        <authorList>
            <person name="Cao Y."/>
        </authorList>
    </citation>
    <scope>NUCLEOTIDE SEQUENCE</scope>
    <source>
        <strain evidence="3">Yc1106</strain>
    </source>
</reference>
<dbReference type="OrthoDB" id="3364132at2759"/>
<sequence>MAAIPGEPQLQVYVECNGQRLPEFDADENDANAATTTTKYIESKSGAEFAVQFELCRPFPQYAMRIRLYIDGKHISSNIVSEAQYQRIPMSAGMRRTFDNVKSTTADEQSIMQKFCFSELQIEDLDNHDLGAIFVEELKSMGTITLKAFYIQHLRKIPLKEEQVGKGECVKKGKRVEKSQDELGTIPEKALKGEALTHRTKLGPAINLFSTNSNHTGPTRTTYDYVHPRRLPFAIFDFKYRSIAALQSLLIIPRSPRLGPLRVRDENVRMHNITEPKREVSATTSVKKESRVKREHSAVAADDNDEVHRRLKEEPVLKREHSAAVESDEDGKDLVFVSETKRRQSNIAVNRNGVEVIDLT</sequence>
<evidence type="ECO:0000259" key="2">
    <source>
        <dbReference type="Pfam" id="PF25534"/>
    </source>
</evidence>